<evidence type="ECO:0000256" key="2">
    <source>
        <dbReference type="ARBA" id="ARBA00022450"/>
    </source>
</evidence>
<dbReference type="GO" id="GO:0006508">
    <property type="term" value="P:proteolysis"/>
    <property type="evidence" value="ECO:0007669"/>
    <property type="project" value="InterPro"/>
</dbReference>
<evidence type="ECO:0000256" key="1">
    <source>
        <dbReference type="ARBA" id="ARBA00004721"/>
    </source>
</evidence>
<gene>
    <name evidence="13" type="ORF">SI65_06673</name>
</gene>
<dbReference type="PROSITE" id="PS52004">
    <property type="entry name" value="KS3_2"/>
    <property type="match status" value="1"/>
</dbReference>
<evidence type="ECO:0000313" key="13">
    <source>
        <dbReference type="EMBL" id="ODM17885.1"/>
    </source>
</evidence>
<dbReference type="InterPro" id="IPR001227">
    <property type="entry name" value="Ac_transferase_dom_sf"/>
</dbReference>
<dbReference type="SUPFAM" id="SSF47336">
    <property type="entry name" value="ACP-like"/>
    <property type="match status" value="2"/>
</dbReference>
<keyword evidence="4" id="KW-0489">Methyltransferase</keyword>
<dbReference type="SMR" id="A0A1E3BAA1"/>
<dbReference type="InterPro" id="IPR029058">
    <property type="entry name" value="AB_hydrolase_fold"/>
</dbReference>
<dbReference type="InterPro" id="IPR001375">
    <property type="entry name" value="Peptidase_S9_cat"/>
</dbReference>
<dbReference type="InterPro" id="IPR014031">
    <property type="entry name" value="Ketoacyl_synth_C"/>
</dbReference>
<keyword evidence="14" id="KW-1185">Reference proteome</keyword>
<feature type="domain" description="Ketosynthase family 3 (KS3)" evidence="11">
    <location>
        <begin position="392"/>
        <end position="804"/>
    </location>
</feature>
<dbReference type="PROSITE" id="PS50075">
    <property type="entry name" value="CARRIER"/>
    <property type="match status" value="2"/>
</dbReference>
<dbReference type="InterPro" id="IPR041068">
    <property type="entry name" value="HTH_51"/>
</dbReference>
<dbReference type="SUPFAM" id="SSF53335">
    <property type="entry name" value="S-adenosyl-L-methionine-dependent methyltransferases"/>
    <property type="match status" value="1"/>
</dbReference>
<dbReference type="SUPFAM" id="SSF55048">
    <property type="entry name" value="Probable ACP-binding domain of malonyl-CoA ACP transacylase"/>
    <property type="match status" value="1"/>
</dbReference>
<dbReference type="InterPro" id="IPR049900">
    <property type="entry name" value="PKS_mFAS_DH"/>
</dbReference>
<dbReference type="InterPro" id="IPR049552">
    <property type="entry name" value="PKS_DH_N"/>
</dbReference>
<dbReference type="PANTHER" id="PTHR43775">
    <property type="entry name" value="FATTY ACID SYNTHASE"/>
    <property type="match status" value="1"/>
</dbReference>
<dbReference type="InterPro" id="IPR029063">
    <property type="entry name" value="SAM-dependent_MTases_sf"/>
</dbReference>
<reference evidence="13 14" key="1">
    <citation type="journal article" date="2016" name="BMC Genomics">
        <title>Comparative genomic and transcriptomic analyses of the Fuzhuan brick tea-fermentation fungus Aspergillus cristatus.</title>
        <authorList>
            <person name="Ge Y."/>
            <person name="Wang Y."/>
            <person name="Liu Y."/>
            <person name="Tan Y."/>
            <person name="Ren X."/>
            <person name="Zhang X."/>
            <person name="Hyde K.D."/>
            <person name="Liu Y."/>
            <person name="Liu Z."/>
        </authorList>
    </citation>
    <scope>NUCLEOTIDE SEQUENCE [LARGE SCALE GENOMIC DNA]</scope>
    <source>
        <strain evidence="13 14">GZAAS20.1005</strain>
    </source>
</reference>
<dbReference type="InterPro" id="IPR020841">
    <property type="entry name" value="PKS_Beta-ketoAc_synthase_dom"/>
</dbReference>
<dbReference type="InterPro" id="IPR013217">
    <property type="entry name" value="Methyltransf_12"/>
</dbReference>
<evidence type="ECO:0000259" key="10">
    <source>
        <dbReference type="PROSITE" id="PS50075"/>
    </source>
</evidence>
<feature type="compositionally biased region" description="Basic and acidic residues" evidence="9">
    <location>
        <begin position="1590"/>
        <end position="1599"/>
    </location>
</feature>
<comment type="caution">
    <text evidence="13">The sequence shown here is derived from an EMBL/GenBank/DDBJ whole genome shotgun (WGS) entry which is preliminary data.</text>
</comment>
<dbReference type="Pfam" id="PF00550">
    <property type="entry name" value="PP-binding"/>
    <property type="match status" value="2"/>
</dbReference>
<dbReference type="GO" id="GO:0032259">
    <property type="term" value="P:methylation"/>
    <property type="evidence" value="ECO:0007669"/>
    <property type="project" value="UniProtKB-KW"/>
</dbReference>
<dbReference type="Pfam" id="PF02801">
    <property type="entry name" value="Ketoacyl-synt_C"/>
    <property type="match status" value="1"/>
</dbReference>
<dbReference type="InterPro" id="IPR009081">
    <property type="entry name" value="PP-bd_ACP"/>
</dbReference>
<dbReference type="GO" id="GO:0008168">
    <property type="term" value="F:methyltransferase activity"/>
    <property type="evidence" value="ECO:0007669"/>
    <property type="project" value="UniProtKB-KW"/>
</dbReference>
<dbReference type="PANTHER" id="PTHR43775:SF21">
    <property type="entry name" value="NON-REDUCING POLYKETIDE SYNTHASE AUSA-RELATED"/>
    <property type="match status" value="1"/>
</dbReference>
<dbReference type="SMART" id="SM00823">
    <property type="entry name" value="PKS_PP"/>
    <property type="match status" value="2"/>
</dbReference>
<dbReference type="CDD" id="cd00833">
    <property type="entry name" value="PKS"/>
    <property type="match status" value="1"/>
</dbReference>
<dbReference type="InterPro" id="IPR016035">
    <property type="entry name" value="Acyl_Trfase/lysoPLipase"/>
</dbReference>
<evidence type="ECO:0000256" key="9">
    <source>
        <dbReference type="SAM" id="MobiDB-lite"/>
    </source>
</evidence>
<dbReference type="VEuPathDB" id="FungiDB:SI65_06673"/>
<evidence type="ECO:0000256" key="3">
    <source>
        <dbReference type="ARBA" id="ARBA00022553"/>
    </source>
</evidence>
<dbReference type="Gene3D" id="3.40.366.10">
    <property type="entry name" value="Malonyl-Coenzyme A Acyl Carrier Protein, domain 2"/>
    <property type="match status" value="2"/>
</dbReference>
<comment type="caution">
    <text evidence="8">Lacks conserved residue(s) required for the propagation of feature annotation.</text>
</comment>
<proteinExistence type="predicted"/>
<dbReference type="GO" id="GO:0006633">
    <property type="term" value="P:fatty acid biosynthetic process"/>
    <property type="evidence" value="ECO:0007669"/>
    <property type="project" value="InterPro"/>
</dbReference>
<dbReference type="Gene3D" id="3.40.47.10">
    <property type="match status" value="1"/>
</dbReference>
<evidence type="ECO:0000259" key="12">
    <source>
        <dbReference type="PROSITE" id="PS52019"/>
    </source>
</evidence>
<sequence length="2558" mass="280755">MEAPMGERPISLLFGSQSTLTSESISQIRATILQDPALRFLHDVLKDLSLLWTSITNAWPALISLPGETYLIELGRFFQEGGDPPAFSETSNIIWAPLAVVSQIIDFWKTKDHIKCFHFSESPTERPPLIDVQGFCIGSLTAAATACSHNTEEFKSLSFKAVHLAVCIGAAVDFDALDTSFRGYSITIRWRSDLEYQYLEDLLDYYHRAYISCVTDTDRVTVTVNEDILAPLMNAVAERGISVRLLELRGRYHHDDHESSVQRIASICESDPRFAFPDAQCLALPLRSTVNGAIITNGSLHTALLEAILTERSQWHLIVSAVLEDARSKNVHMHFIPIGAGSFVPPSVLRNEASRAPACPKIDNGCASTYPIPIDPVLTPSDTSSEGAEGSKFPVAIIGMGCRYPNADSPEELWELLEKGICAVQDLPESRLKISQLTRGPDGPFYGGLIRDPDVFDHRFFGISGREAKSMDPQQRLLLHVAYEALESSGYCGLRSDKLPNDIGCYVGVGTDDYGENVGSHPTNAFSATGTLRAFNSGRISRYFGWSGPSVVVDSACSSAAVSIHLACQALQTNDCSVALAGGVSIMTNPRTSQNLAGTSFLSKSGASAAADGYCRGEGAGVVLMRPLADALRNGDPVLAVITGSAVNQGSNCSPITVPDSSSQRSLYRKVLSSSGVDPREVTYVEAHGTGTQVGDPIEFDSIRSFFGGRDRKDEVHVGSLKDNIGHTETASGSAALIKTILMMQKGRIPKQANFSHLNPKIRPLGDDRVLIPTRSMDWEATERIALVTNYGAAGNNAAMLVRKHAITPSDQNSSILEIPFFVSARSSESLRSYCKALHEYIVNSQCAAVDTVGTIGYNLAIKQNRDMGILLDSDPAHSHPVILCFGGQNGKDAYLSEGLVRGCKVLQSHLNKCNRVCSALSLPSLFPTIFDSAPKNDLVNLHCTLFSIQYSTAKAWVDCGLKVDRLIGHSFGQLTALCVAGVLSLDNAMRLISGRAQLIQKAWGPDSGTMLAVECTKSGAEALLQQAKQQFGACAVDIACFNGPTSLVLAGDEASIQAVEEVAQGLPSKPKIRRLENTHAFHSRLVDDIVPGLLVVARELQYQKPSIPIEACSVNDDWSSITAETIVEHRRGPVHFVDAVGKASKQLGGPIIWLEAGSGSPIIPMIRRALDSRSSQQHVYQRIDIGDSSAQSNLAKATSNLWTNGVRVQFWPFENASYQWVNLPPYQFAKTRHWLEYVPPQPSSQQNETVSSDAQDELIYLVDAAKGIVQINTKNPFYRAFVDQTLCPASLYIELVLRAVTLTSKADCSANMVQIEELEISSPLVLDPEGQVFLQLQEGQKNEWAFLLFTRKEHEGKVTHATGSVAFHEPKSTAVTRLRSMERLIDPARCHSIIDSPNSDGFKGSIVYQIMKRVTDYADYYKGVQTVSATNEEAAGYVSLPTQPSELVGGQCDPILMDNFLQVGGIHVNCLSENDPDEVYVCGAIGEIFISPEFSQKQCEDAESSWMVYTNQTRHSMTELTCDVFAIDPRSRKLVLTFISAKFKSVSIRSLRRLLSRLNTSPSVDSGSPNETAATASLNRIETQQRPSIQEEKTEAAHQSETNGAARLGEVQEMLSELIGIPIDELQPSSSLDDVGIDSLMITEVVSEIRKRFGVSIDSSALQSLVEVRSLVAYIFPETSTSNLSSPNASVVQQVKATSKANQPPADSSVYLTKIQHILSDIFDIPTEEITASSSLDSLGIDSLVATELVTEINKHFSISLGPEELQNIKDTQGLCACLQGPSEVENIGAPSDSNDAPERPFASVAHDCFASSGDDFLKGARESQWTGFYSSVYPAQMDLATAYVAEAFRSLGCPLELLHAGQPIPDVKIAEQHGKLKNQLYAILESSQLVSKSRDGAFIRTDKPVPATPSQMLHEDIIRRFPQHRSEHLLFHTTGSRLADCLTGRENPLSLLFRDATARQLVEDVYTNAPIFKTPTTHLKNYLTSLLSQVGAGRGIQILEIGAGTGGTTQHLMPQLAAIPGVRFKYTFTDISPSLVALAKKKFTQYHSSMEFTTVDLEKEPPASMHARYDIIISSNCVHATRSLVRSCKNIHKCQRPDGILCLVELTRNLFWFDLVFGLLEGWRLFDDGGKHALACENLWETTLLQSGYKWVDWAESDFEESSTSRLIVASPMEGLSQYPKIDKQISLSRPVTKETVTFAHRDGIALQADIHYPEKFGDPANPRPIALMIHGGGHVMLSRKDVRHKQTQTLLELGFLPVSVDYRLCPETSLIDGPMRDVCDAFSWARTTLPKLQLQRPEIRPRGDQVVAVGWSTGGHLAMTLAWTAPQIHGIQPPEAILAFYCPTDYKDPFWWRENIPFGRDVAPPRIKYSSLQESIRGTPITGYNPPPNKRALAGWMAPDDPRTQVALHMNWTGQTLPILLNGWMCRKDGTSIADLPIPTAEEIQAVSPLAIIRQHRYSSPTFIIHGTLDDLIPWEQAMRTYDAMREKGVDADIRMLEGVVHLFDLYPSFAQNLEAVKAVEEGYRFLRNHVEIQFLVRASTMRHSSSYISLVLCY</sequence>
<dbReference type="Gene3D" id="3.30.70.3290">
    <property type="match status" value="1"/>
</dbReference>
<feature type="region of interest" description="N-terminal hotdog fold" evidence="8">
    <location>
        <begin position="1241"/>
        <end position="1373"/>
    </location>
</feature>
<dbReference type="Pfam" id="PF20434">
    <property type="entry name" value="BD-FAE"/>
    <property type="match status" value="1"/>
</dbReference>
<evidence type="ECO:0000256" key="4">
    <source>
        <dbReference type="ARBA" id="ARBA00022603"/>
    </source>
</evidence>
<dbReference type="InterPro" id="IPR014030">
    <property type="entry name" value="Ketoacyl_synth_N"/>
</dbReference>
<evidence type="ECO:0000256" key="5">
    <source>
        <dbReference type="ARBA" id="ARBA00022679"/>
    </source>
</evidence>
<dbReference type="STRING" id="573508.A0A1E3BAA1"/>
<dbReference type="GO" id="GO:0008236">
    <property type="term" value="F:serine-type peptidase activity"/>
    <property type="evidence" value="ECO:0007669"/>
    <property type="project" value="InterPro"/>
</dbReference>
<evidence type="ECO:0000256" key="6">
    <source>
        <dbReference type="ARBA" id="ARBA00023268"/>
    </source>
</evidence>
<protein>
    <recommendedName>
        <fullName evidence="15">S-adenosyl-L-methionine-dependent N-methyltransferase</fullName>
    </recommendedName>
</protein>
<dbReference type="Proteomes" id="UP000094569">
    <property type="component" value="Unassembled WGS sequence"/>
</dbReference>
<evidence type="ECO:0008006" key="15">
    <source>
        <dbReference type="Google" id="ProtNLM"/>
    </source>
</evidence>
<dbReference type="OrthoDB" id="429813at2759"/>
<dbReference type="InterPro" id="IPR050091">
    <property type="entry name" value="PKS_NRPS_Biosynth_Enz"/>
</dbReference>
<dbReference type="SUPFAM" id="SSF53474">
    <property type="entry name" value="alpha/beta-Hydrolases"/>
    <property type="match status" value="1"/>
</dbReference>
<keyword evidence="5" id="KW-0808">Transferase</keyword>
<feature type="region of interest" description="C-terminal hotdog fold" evidence="8">
    <location>
        <begin position="1400"/>
        <end position="1553"/>
    </location>
</feature>
<evidence type="ECO:0000256" key="8">
    <source>
        <dbReference type="PROSITE-ProRule" id="PRU01363"/>
    </source>
</evidence>
<dbReference type="PROSITE" id="PS00012">
    <property type="entry name" value="PHOSPHOPANTETHEINE"/>
    <property type="match status" value="2"/>
</dbReference>
<dbReference type="SUPFAM" id="SSF53901">
    <property type="entry name" value="Thiolase-like"/>
    <property type="match status" value="1"/>
</dbReference>
<evidence type="ECO:0000313" key="14">
    <source>
        <dbReference type="Proteomes" id="UP000094569"/>
    </source>
</evidence>
<dbReference type="Pfam" id="PF21089">
    <property type="entry name" value="PKS_DH_N"/>
    <property type="match status" value="1"/>
</dbReference>
<dbReference type="Gene3D" id="1.10.1200.10">
    <property type="entry name" value="ACP-like"/>
    <property type="match status" value="2"/>
</dbReference>
<dbReference type="Gene3D" id="3.10.129.110">
    <property type="entry name" value="Polyketide synthase dehydratase"/>
    <property type="match status" value="1"/>
</dbReference>
<name>A0A1E3BAA1_ASPCR</name>
<dbReference type="PROSITE" id="PS52019">
    <property type="entry name" value="PKS_MFAS_DH"/>
    <property type="match status" value="1"/>
</dbReference>
<comment type="catalytic activity">
    <reaction evidence="7">
        <text>3 malonyl-CoA + acetyl-CoA + 2 S-adenosyl-L-methionine = 3,5-dimethylorsellinate + 2 S-adenosyl-L-homocysteine + 3 CO2 + 4 CoA</text>
        <dbReference type="Rhea" id="RHEA:49628"/>
        <dbReference type="ChEBI" id="CHEBI:16526"/>
        <dbReference type="ChEBI" id="CHEBI:57287"/>
        <dbReference type="ChEBI" id="CHEBI:57288"/>
        <dbReference type="ChEBI" id="CHEBI:57384"/>
        <dbReference type="ChEBI" id="CHEBI:57856"/>
        <dbReference type="ChEBI" id="CHEBI:59789"/>
        <dbReference type="ChEBI" id="CHEBI:131856"/>
    </reaction>
    <physiologicalReaction direction="left-to-right" evidence="7">
        <dbReference type="Rhea" id="RHEA:49629"/>
    </physiologicalReaction>
</comment>
<keyword evidence="6" id="KW-0511">Multifunctional enzyme</keyword>
<keyword evidence="3" id="KW-0597">Phosphoprotein</keyword>
<dbReference type="InterPro" id="IPR020806">
    <property type="entry name" value="PKS_PP-bd"/>
</dbReference>
<dbReference type="Gene3D" id="3.40.50.1820">
    <property type="entry name" value="alpha/beta hydrolase"/>
    <property type="match status" value="1"/>
</dbReference>
<dbReference type="PROSITE" id="PS00606">
    <property type="entry name" value="KS3_1"/>
    <property type="match status" value="1"/>
</dbReference>
<dbReference type="Pfam" id="PF18558">
    <property type="entry name" value="HTH_51"/>
    <property type="match status" value="1"/>
</dbReference>
<dbReference type="Pfam" id="PF00326">
    <property type="entry name" value="Peptidase_S9"/>
    <property type="match status" value="1"/>
</dbReference>
<feature type="domain" description="PKS/mFAS DH" evidence="12">
    <location>
        <begin position="1241"/>
        <end position="1553"/>
    </location>
</feature>
<comment type="pathway">
    <text evidence="1">Secondary metabolite biosynthesis; terpenoid biosynthesis.</text>
</comment>
<dbReference type="InterPro" id="IPR016036">
    <property type="entry name" value="Malonyl_transacylase_ACP-bd"/>
</dbReference>
<dbReference type="InterPro" id="IPR014043">
    <property type="entry name" value="Acyl_transferase_dom"/>
</dbReference>
<dbReference type="GO" id="GO:0031177">
    <property type="term" value="F:phosphopantetheine binding"/>
    <property type="evidence" value="ECO:0007669"/>
    <property type="project" value="InterPro"/>
</dbReference>
<dbReference type="GO" id="GO:0004312">
    <property type="term" value="F:fatty acid synthase activity"/>
    <property type="evidence" value="ECO:0007669"/>
    <property type="project" value="TreeGrafter"/>
</dbReference>
<dbReference type="InterPro" id="IPR032088">
    <property type="entry name" value="SAT"/>
</dbReference>
<dbReference type="SMART" id="SM00825">
    <property type="entry name" value="PKS_KS"/>
    <property type="match status" value="1"/>
</dbReference>
<feature type="region of interest" description="Disordered" evidence="9">
    <location>
        <begin position="1585"/>
        <end position="1605"/>
    </location>
</feature>
<dbReference type="Pfam" id="PF08242">
    <property type="entry name" value="Methyltransf_12"/>
    <property type="match status" value="1"/>
</dbReference>
<dbReference type="InterPro" id="IPR049492">
    <property type="entry name" value="BD-FAE-like_dom"/>
</dbReference>
<dbReference type="SUPFAM" id="SSF52151">
    <property type="entry name" value="FabD/lysophospholipase-like"/>
    <property type="match status" value="1"/>
</dbReference>
<dbReference type="Pfam" id="PF00109">
    <property type="entry name" value="ketoacyl-synt"/>
    <property type="match status" value="1"/>
</dbReference>
<evidence type="ECO:0000256" key="7">
    <source>
        <dbReference type="ARBA" id="ARBA00047988"/>
    </source>
</evidence>
<dbReference type="Pfam" id="PF00698">
    <property type="entry name" value="Acyl_transf_1"/>
    <property type="match status" value="1"/>
</dbReference>
<dbReference type="InterPro" id="IPR006162">
    <property type="entry name" value="Ppantetheine_attach_site"/>
</dbReference>
<dbReference type="InterPro" id="IPR016039">
    <property type="entry name" value="Thiolase-like"/>
</dbReference>
<dbReference type="SMART" id="SM00827">
    <property type="entry name" value="PKS_AT"/>
    <property type="match status" value="1"/>
</dbReference>
<accession>A0A1E3BAA1</accession>
<organism evidence="13 14">
    <name type="scientific">Aspergillus cristatus</name>
    <name type="common">Chinese Fuzhuan brick tea-fermentation fungus</name>
    <name type="synonym">Eurotium cristatum</name>
    <dbReference type="NCBI Taxonomy" id="573508"/>
    <lineage>
        <taxon>Eukaryota</taxon>
        <taxon>Fungi</taxon>
        <taxon>Dikarya</taxon>
        <taxon>Ascomycota</taxon>
        <taxon>Pezizomycotina</taxon>
        <taxon>Eurotiomycetes</taxon>
        <taxon>Eurotiomycetidae</taxon>
        <taxon>Eurotiales</taxon>
        <taxon>Aspergillaceae</taxon>
        <taxon>Aspergillus</taxon>
        <taxon>Aspergillus subgen. Aspergillus</taxon>
    </lineage>
</organism>
<dbReference type="InterPro" id="IPR042104">
    <property type="entry name" value="PKS_dehydratase_sf"/>
</dbReference>
<dbReference type="GO" id="GO:0004315">
    <property type="term" value="F:3-oxoacyl-[acyl-carrier-protein] synthase activity"/>
    <property type="evidence" value="ECO:0007669"/>
    <property type="project" value="InterPro"/>
</dbReference>
<dbReference type="GO" id="GO:0044550">
    <property type="term" value="P:secondary metabolite biosynthetic process"/>
    <property type="evidence" value="ECO:0007669"/>
    <property type="project" value="UniProtKB-ARBA"/>
</dbReference>
<dbReference type="Pfam" id="PF16073">
    <property type="entry name" value="SAT"/>
    <property type="match status" value="1"/>
</dbReference>
<feature type="domain" description="Carrier" evidence="10">
    <location>
        <begin position="1707"/>
        <end position="1784"/>
    </location>
</feature>
<dbReference type="Gene3D" id="3.40.50.150">
    <property type="entry name" value="Vaccinia Virus protein VP39"/>
    <property type="match status" value="1"/>
</dbReference>
<dbReference type="InterPro" id="IPR018201">
    <property type="entry name" value="Ketoacyl_synth_AS"/>
</dbReference>
<dbReference type="EMBL" id="JXNT01000007">
    <property type="protein sequence ID" value="ODM17885.1"/>
    <property type="molecule type" value="Genomic_DNA"/>
</dbReference>
<dbReference type="InterPro" id="IPR036736">
    <property type="entry name" value="ACP-like_sf"/>
</dbReference>
<feature type="domain" description="Carrier" evidence="10">
    <location>
        <begin position="1606"/>
        <end position="1680"/>
    </location>
</feature>
<keyword evidence="2" id="KW-0596">Phosphopantetheine</keyword>
<evidence type="ECO:0000259" key="11">
    <source>
        <dbReference type="PROSITE" id="PS52004"/>
    </source>
</evidence>
<dbReference type="CDD" id="cd02440">
    <property type="entry name" value="AdoMet_MTases"/>
    <property type="match status" value="1"/>
</dbReference>